<evidence type="ECO:0000313" key="1">
    <source>
        <dbReference type="EMBL" id="KAL2865500.1"/>
    </source>
</evidence>
<proteinExistence type="predicted"/>
<comment type="caution">
    <text evidence="1">The sequence shown here is derived from an EMBL/GenBank/DDBJ whole genome shotgun (WGS) entry which is preliminary data.</text>
</comment>
<keyword evidence="2" id="KW-1185">Reference proteome</keyword>
<gene>
    <name evidence="1" type="ORF">BJX67DRAFT_382731</name>
</gene>
<evidence type="ECO:0000313" key="2">
    <source>
        <dbReference type="Proteomes" id="UP001610432"/>
    </source>
</evidence>
<sequence>MDICQQGLGPAPVEIGLLKYETDLQCIVSGPKGSHELSGRADYCVGYGGTEQQEANLAVIETKRPTEYGEARTQVLGSMSWYFV</sequence>
<dbReference type="EMBL" id="JBFXLQ010000031">
    <property type="protein sequence ID" value="KAL2865500.1"/>
    <property type="molecule type" value="Genomic_DNA"/>
</dbReference>
<dbReference type="RefSeq" id="XP_070884479.1">
    <property type="nucleotide sequence ID" value="XM_071033296.1"/>
</dbReference>
<accession>A0ABR4LLT2</accession>
<reference evidence="1 2" key="1">
    <citation type="submission" date="2024-07" db="EMBL/GenBank/DDBJ databases">
        <title>Section-level genome sequencing and comparative genomics of Aspergillus sections Usti and Cavernicolus.</title>
        <authorList>
            <consortium name="Lawrence Berkeley National Laboratory"/>
            <person name="Nybo J.L."/>
            <person name="Vesth T.C."/>
            <person name="Theobald S."/>
            <person name="Frisvad J.C."/>
            <person name="Larsen T.O."/>
            <person name="Kjaerboelling I."/>
            <person name="Rothschild-Mancinelli K."/>
            <person name="Lyhne E.K."/>
            <person name="Kogle M.E."/>
            <person name="Barry K."/>
            <person name="Clum A."/>
            <person name="Na H."/>
            <person name="Ledsgaard L."/>
            <person name="Lin J."/>
            <person name="Lipzen A."/>
            <person name="Kuo A."/>
            <person name="Riley R."/>
            <person name="Mondo S."/>
            <person name="Labutti K."/>
            <person name="Haridas S."/>
            <person name="Pangalinan J."/>
            <person name="Salamov A.A."/>
            <person name="Simmons B.A."/>
            <person name="Magnuson J.K."/>
            <person name="Chen J."/>
            <person name="Drula E."/>
            <person name="Henrissat B."/>
            <person name="Wiebenga A."/>
            <person name="Lubbers R.J."/>
            <person name="Gomes A.C."/>
            <person name="Macurrencykelacurrency M.R."/>
            <person name="Stajich J."/>
            <person name="Grigoriev I.V."/>
            <person name="Mortensen U.H."/>
            <person name="De Vries R.P."/>
            <person name="Baker S.E."/>
            <person name="Andersen M.R."/>
        </authorList>
    </citation>
    <scope>NUCLEOTIDE SEQUENCE [LARGE SCALE GENOMIC DNA]</scope>
    <source>
        <strain evidence="1 2">CBS 449.75</strain>
    </source>
</reference>
<name>A0ABR4LLT2_9EURO</name>
<organism evidence="1 2">
    <name type="scientific">Aspergillus lucknowensis</name>
    <dbReference type="NCBI Taxonomy" id="176173"/>
    <lineage>
        <taxon>Eukaryota</taxon>
        <taxon>Fungi</taxon>
        <taxon>Dikarya</taxon>
        <taxon>Ascomycota</taxon>
        <taxon>Pezizomycotina</taxon>
        <taxon>Eurotiomycetes</taxon>
        <taxon>Eurotiomycetidae</taxon>
        <taxon>Eurotiales</taxon>
        <taxon>Aspergillaceae</taxon>
        <taxon>Aspergillus</taxon>
        <taxon>Aspergillus subgen. Nidulantes</taxon>
    </lineage>
</organism>
<dbReference type="GeneID" id="98148368"/>
<dbReference type="Proteomes" id="UP001610432">
    <property type="component" value="Unassembled WGS sequence"/>
</dbReference>
<protein>
    <submittedName>
        <fullName evidence="1">Uncharacterized protein</fullName>
    </submittedName>
</protein>